<evidence type="ECO:0000256" key="1">
    <source>
        <dbReference type="SAM" id="Phobius"/>
    </source>
</evidence>
<dbReference type="GO" id="GO:0016989">
    <property type="term" value="F:sigma factor antagonist activity"/>
    <property type="evidence" value="ECO:0007669"/>
    <property type="project" value="TreeGrafter"/>
</dbReference>
<name>A0A1R3T1Y8_9BACT</name>
<dbReference type="EMBL" id="LT605205">
    <property type="protein sequence ID" value="SCD20042.1"/>
    <property type="molecule type" value="Genomic_DNA"/>
</dbReference>
<organism evidence="4 5">
    <name type="scientific">Proteiniphilum saccharofermentans</name>
    <dbReference type="NCBI Taxonomy" id="1642647"/>
    <lineage>
        <taxon>Bacteria</taxon>
        <taxon>Pseudomonadati</taxon>
        <taxon>Bacteroidota</taxon>
        <taxon>Bacteroidia</taxon>
        <taxon>Bacteroidales</taxon>
        <taxon>Dysgonomonadaceae</taxon>
        <taxon>Proteiniphilum</taxon>
    </lineage>
</organism>
<dbReference type="Proteomes" id="UP000187464">
    <property type="component" value="Chromosome I"/>
</dbReference>
<evidence type="ECO:0000313" key="4">
    <source>
        <dbReference type="EMBL" id="SCD20042.1"/>
    </source>
</evidence>
<dbReference type="PANTHER" id="PTHR30273">
    <property type="entry name" value="PERIPLASMIC SIGNAL SENSOR AND SIGMA FACTOR ACTIVATOR FECR-RELATED"/>
    <property type="match status" value="1"/>
</dbReference>
<dbReference type="Pfam" id="PF16344">
    <property type="entry name" value="FecR_C"/>
    <property type="match status" value="1"/>
</dbReference>
<dbReference type="InterPro" id="IPR006860">
    <property type="entry name" value="FecR"/>
</dbReference>
<dbReference type="Gene3D" id="3.55.50.30">
    <property type="match status" value="1"/>
</dbReference>
<evidence type="ECO:0000259" key="3">
    <source>
        <dbReference type="Pfam" id="PF16344"/>
    </source>
</evidence>
<dbReference type="RefSeq" id="WP_076929725.1">
    <property type="nucleotide sequence ID" value="NZ_LT605205.1"/>
</dbReference>
<dbReference type="Gene3D" id="2.60.120.1440">
    <property type="match status" value="1"/>
</dbReference>
<sequence>MDKHHIRILITRFFENDFPKESVLKFQQWFIRKDDSVVKNEVLNELWEREEAETDSHTLLALDEINKRIGKNKKTVKLPLSQRLLRIASILLLPLIGGLLTYWVMHDQSGSSAPKMEIAEHVVPDGEMKQILLPDGSEVWLNAGSMLLYSDDLSGSIRRLFLSGEATFRVEKDPGRPFIVKTQYMQVEALGTTFNVRSYVDSGTAAVTLEEGSVRVDIDGKVKVSEVISPNEQFVYDHRQGKTSRLQVDAELVSRWKEGYLVFEEASFEEIIRTVERRFNVTVYYDVRKYGGGRFSVKYTPYEDVRQVLTILETLNPGLKWTANNNTIYIK</sequence>
<reference evidence="4 5" key="1">
    <citation type="submission" date="2016-08" db="EMBL/GenBank/DDBJ databases">
        <authorList>
            <person name="Seilhamer J.J."/>
        </authorList>
    </citation>
    <scope>NUCLEOTIDE SEQUENCE [LARGE SCALE GENOMIC DNA]</scope>
    <source>
        <strain evidence="4">M3/6</strain>
    </source>
</reference>
<dbReference type="Pfam" id="PF04773">
    <property type="entry name" value="FecR"/>
    <property type="match status" value="1"/>
</dbReference>
<dbReference type="KEGG" id="psac:PSM36_1218"/>
<dbReference type="InterPro" id="IPR012373">
    <property type="entry name" value="Ferrdict_sens_TM"/>
</dbReference>
<keyword evidence="1" id="KW-1133">Transmembrane helix</keyword>
<dbReference type="STRING" id="1642647.PSM36_1218"/>
<proteinExistence type="predicted"/>
<evidence type="ECO:0000259" key="2">
    <source>
        <dbReference type="Pfam" id="PF04773"/>
    </source>
</evidence>
<dbReference type="InterPro" id="IPR032508">
    <property type="entry name" value="FecR_C"/>
</dbReference>
<dbReference type="PANTHER" id="PTHR30273:SF2">
    <property type="entry name" value="PROTEIN FECR"/>
    <property type="match status" value="1"/>
</dbReference>
<feature type="domain" description="FecR protein" evidence="2">
    <location>
        <begin position="122"/>
        <end position="215"/>
    </location>
</feature>
<accession>A0A1R3T1Y8</accession>
<feature type="domain" description="Protein FecR C-terminal" evidence="3">
    <location>
        <begin position="260"/>
        <end position="330"/>
    </location>
</feature>
<protein>
    <submittedName>
        <fullName evidence="4">FecR protein</fullName>
    </submittedName>
</protein>
<keyword evidence="5" id="KW-1185">Reference proteome</keyword>
<keyword evidence="1" id="KW-0812">Transmembrane</keyword>
<dbReference type="PIRSF" id="PIRSF018266">
    <property type="entry name" value="FecR"/>
    <property type="match status" value="1"/>
</dbReference>
<keyword evidence="1" id="KW-0472">Membrane</keyword>
<evidence type="ECO:0000313" key="5">
    <source>
        <dbReference type="Proteomes" id="UP000187464"/>
    </source>
</evidence>
<feature type="transmembrane region" description="Helical" evidence="1">
    <location>
        <begin position="84"/>
        <end position="105"/>
    </location>
</feature>
<gene>
    <name evidence="4" type="ORF">PSM36_1218</name>
</gene>
<dbReference type="AlphaFoldDB" id="A0A1R3T1Y8"/>